<accession>A0A0W8CBC6</accession>
<protein>
    <recommendedName>
        <fullName evidence="1">Exodeoxyribonuclease X-like C-terminal domain-containing protein</fullName>
    </recommendedName>
</protein>
<feature type="domain" description="Exodeoxyribonuclease X-like C-terminal" evidence="1">
    <location>
        <begin position="59"/>
        <end position="85"/>
    </location>
</feature>
<evidence type="ECO:0000313" key="3">
    <source>
        <dbReference type="Proteomes" id="UP000052943"/>
    </source>
</evidence>
<dbReference type="AlphaFoldDB" id="A0A0W8CBC6"/>
<evidence type="ECO:0000313" key="2">
    <source>
        <dbReference type="EMBL" id="KUF81356.1"/>
    </source>
</evidence>
<reference evidence="2 3" key="1">
    <citation type="submission" date="2015-11" db="EMBL/GenBank/DDBJ databases">
        <title>Genomes and virulence difference between two physiological races of Phytophthora nicotianae.</title>
        <authorList>
            <person name="Liu H."/>
            <person name="Ma X."/>
            <person name="Yu H."/>
            <person name="Fang D."/>
            <person name="Li Y."/>
            <person name="Wang X."/>
            <person name="Wang W."/>
            <person name="Dong Y."/>
            <person name="Xiao B."/>
        </authorList>
    </citation>
    <scope>NUCLEOTIDE SEQUENCE [LARGE SCALE GENOMIC DNA]</scope>
    <source>
        <strain evidence="3">race 0</strain>
    </source>
</reference>
<dbReference type="EMBL" id="LNFO01004201">
    <property type="protein sequence ID" value="KUF81356.1"/>
    <property type="molecule type" value="Genomic_DNA"/>
</dbReference>
<proteinExistence type="predicted"/>
<sequence length="105" mass="12342">MSTVLKFGKHKSRTIEEVYATDINYCRWLFSQKLMIEEDSDIGKFLKKKFANDDGSYVMTYGKYKNKTIKQILNVDRQYLEWLFKSSCINEKAPKLKAALIEALM</sequence>
<dbReference type="Proteomes" id="UP000052943">
    <property type="component" value="Unassembled WGS sequence"/>
</dbReference>
<evidence type="ECO:0000259" key="1">
    <source>
        <dbReference type="Pfam" id="PF20600"/>
    </source>
</evidence>
<organism evidence="2 3">
    <name type="scientific">Phytophthora nicotianae</name>
    <name type="common">Potato buckeye rot agent</name>
    <name type="synonym">Phytophthora parasitica</name>
    <dbReference type="NCBI Taxonomy" id="4792"/>
    <lineage>
        <taxon>Eukaryota</taxon>
        <taxon>Sar</taxon>
        <taxon>Stramenopiles</taxon>
        <taxon>Oomycota</taxon>
        <taxon>Peronosporomycetes</taxon>
        <taxon>Peronosporales</taxon>
        <taxon>Peronosporaceae</taxon>
        <taxon>Phytophthora</taxon>
    </lineage>
</organism>
<dbReference type="Pfam" id="PF20600">
    <property type="entry name" value="ExoX-like_C"/>
    <property type="match status" value="2"/>
</dbReference>
<name>A0A0W8CBC6_PHYNI</name>
<feature type="domain" description="Exodeoxyribonuclease X-like C-terminal" evidence="1">
    <location>
        <begin position="5"/>
        <end position="30"/>
    </location>
</feature>
<dbReference type="OrthoDB" id="105400at2759"/>
<comment type="caution">
    <text evidence="2">The sequence shown here is derived from an EMBL/GenBank/DDBJ whole genome shotgun (WGS) entry which is preliminary data.</text>
</comment>
<gene>
    <name evidence="2" type="ORF">AM587_10000590</name>
</gene>
<dbReference type="InterPro" id="IPR046768">
    <property type="entry name" value="ExoX-like_C"/>
</dbReference>